<keyword evidence="4" id="KW-1185">Reference proteome</keyword>
<dbReference type="SUPFAM" id="SSF55073">
    <property type="entry name" value="Nucleotide cyclase"/>
    <property type="match status" value="1"/>
</dbReference>
<name>A0A1H2RQD7_9RHOB</name>
<feature type="domain" description="Guanylate cyclase" evidence="2">
    <location>
        <begin position="43"/>
        <end position="150"/>
    </location>
</feature>
<dbReference type="EMBL" id="FNNP01000001">
    <property type="protein sequence ID" value="SDW21733.1"/>
    <property type="molecule type" value="Genomic_DNA"/>
</dbReference>
<dbReference type="SMART" id="SM00240">
    <property type="entry name" value="FHA"/>
    <property type="match status" value="1"/>
</dbReference>
<protein>
    <submittedName>
        <fullName evidence="3">Adenylate cyclase, class 3</fullName>
    </submittedName>
</protein>
<dbReference type="PANTHER" id="PTHR43081">
    <property type="entry name" value="ADENYLATE CYCLASE, TERMINAL-DIFFERENTIATION SPECIFIC-RELATED"/>
    <property type="match status" value="1"/>
</dbReference>
<dbReference type="STRING" id="985054.SAMN05444358_101241"/>
<dbReference type="InterPro" id="IPR000253">
    <property type="entry name" value="FHA_dom"/>
</dbReference>
<evidence type="ECO:0000259" key="2">
    <source>
        <dbReference type="PROSITE" id="PS50125"/>
    </source>
</evidence>
<feature type="domain" description="FHA" evidence="1">
    <location>
        <begin position="245"/>
        <end position="293"/>
    </location>
</feature>
<dbReference type="PROSITE" id="PS50006">
    <property type="entry name" value="FHA_DOMAIN"/>
    <property type="match status" value="1"/>
</dbReference>
<organism evidence="3 4">
    <name type="scientific">Ruegeria halocynthiae</name>
    <dbReference type="NCBI Taxonomy" id="985054"/>
    <lineage>
        <taxon>Bacteria</taxon>
        <taxon>Pseudomonadati</taxon>
        <taxon>Pseudomonadota</taxon>
        <taxon>Alphaproteobacteria</taxon>
        <taxon>Rhodobacterales</taxon>
        <taxon>Roseobacteraceae</taxon>
        <taxon>Ruegeria</taxon>
    </lineage>
</organism>
<dbReference type="CDD" id="cd07302">
    <property type="entry name" value="CHD"/>
    <property type="match status" value="1"/>
</dbReference>
<dbReference type="GO" id="GO:0035556">
    <property type="term" value="P:intracellular signal transduction"/>
    <property type="evidence" value="ECO:0007669"/>
    <property type="project" value="InterPro"/>
</dbReference>
<sequence length="332" mass="36214">MDCRADFRQLTAPFYFVCSLWSFPNCRYQQPDCEATVETKLVTTIIADISDSTPFYEAMGDDQAQELIQLELGRLRDVLLGYGGVPVGQKGDDVLCYFYDPEAAIQSVLEMIQKPPGTLLSVHAGVHQGPVVVGDNGIFGETVNLTARLAAAANPGEACVSDSVAKDLSTETKMLLTTIGSLRLKGVSEPVKAYSVVASNGGLNTVMHVPTQTAGSYSEGHHSENFALILYYDDRMWRCREGGELKIGRSGQCDVILPQPWVSRLHAVLSMKAGKLMLADRSSSGTYVQVENAREVQLKRESVMLADSGLISPALPILHTDARPLEFEVVRR</sequence>
<reference evidence="4" key="1">
    <citation type="submission" date="2016-10" db="EMBL/GenBank/DDBJ databases">
        <authorList>
            <person name="Varghese N."/>
            <person name="Submissions S."/>
        </authorList>
    </citation>
    <scope>NUCLEOTIDE SEQUENCE [LARGE SCALE GENOMIC DNA]</scope>
    <source>
        <strain evidence="4">DSM 27839</strain>
    </source>
</reference>
<dbReference type="Pfam" id="PF00498">
    <property type="entry name" value="FHA"/>
    <property type="match status" value="1"/>
</dbReference>
<dbReference type="InterPro" id="IPR008984">
    <property type="entry name" value="SMAD_FHA_dom_sf"/>
</dbReference>
<dbReference type="InterPro" id="IPR001054">
    <property type="entry name" value="A/G_cyclase"/>
</dbReference>
<evidence type="ECO:0000313" key="4">
    <source>
        <dbReference type="Proteomes" id="UP000183400"/>
    </source>
</evidence>
<dbReference type="Pfam" id="PF00211">
    <property type="entry name" value="Guanylate_cyc"/>
    <property type="match status" value="1"/>
</dbReference>
<dbReference type="PROSITE" id="PS50125">
    <property type="entry name" value="GUANYLATE_CYCLASE_2"/>
    <property type="match status" value="1"/>
</dbReference>
<dbReference type="Gene3D" id="2.60.200.20">
    <property type="match status" value="1"/>
</dbReference>
<dbReference type="Proteomes" id="UP000183400">
    <property type="component" value="Unassembled WGS sequence"/>
</dbReference>
<evidence type="ECO:0000259" key="1">
    <source>
        <dbReference type="PROSITE" id="PS50006"/>
    </source>
</evidence>
<accession>A0A1H2RQD7</accession>
<dbReference type="Gene3D" id="3.30.70.1230">
    <property type="entry name" value="Nucleotide cyclase"/>
    <property type="match status" value="1"/>
</dbReference>
<dbReference type="GO" id="GO:0009190">
    <property type="term" value="P:cyclic nucleotide biosynthetic process"/>
    <property type="evidence" value="ECO:0007669"/>
    <property type="project" value="InterPro"/>
</dbReference>
<dbReference type="CDD" id="cd00060">
    <property type="entry name" value="FHA"/>
    <property type="match status" value="1"/>
</dbReference>
<dbReference type="GO" id="GO:0004016">
    <property type="term" value="F:adenylate cyclase activity"/>
    <property type="evidence" value="ECO:0007669"/>
    <property type="project" value="UniProtKB-ARBA"/>
</dbReference>
<dbReference type="OrthoDB" id="54411at2"/>
<gene>
    <name evidence="3" type="ORF">SAMN05444358_101241</name>
</gene>
<dbReference type="InterPro" id="IPR050697">
    <property type="entry name" value="Adenylyl/Guanylyl_Cyclase_3/4"/>
</dbReference>
<proteinExistence type="predicted"/>
<evidence type="ECO:0000313" key="3">
    <source>
        <dbReference type="EMBL" id="SDW21733.1"/>
    </source>
</evidence>
<dbReference type="InterPro" id="IPR029787">
    <property type="entry name" value="Nucleotide_cyclase"/>
</dbReference>
<dbReference type="SUPFAM" id="SSF49879">
    <property type="entry name" value="SMAD/FHA domain"/>
    <property type="match status" value="1"/>
</dbReference>
<dbReference type="AlphaFoldDB" id="A0A1H2RQD7"/>
<dbReference type="PANTHER" id="PTHR43081:SF1">
    <property type="entry name" value="ADENYLATE CYCLASE, TERMINAL-DIFFERENTIATION SPECIFIC"/>
    <property type="match status" value="1"/>
</dbReference>